<proteinExistence type="predicted"/>
<sequence length="267" mass="29327">MNRSLEIICIGNELLIGKTLNTNENWLAKRATALGISVRRITTVGDEVDGIGEAVEETLRRRPRFILITGGLGPTHDDKTLEGVAEALGRKVAVNEVALEMVKGKYEDYFREGRMEKFKLTPARVKMAALPEGAEPLPNPVGTAPGVLLEVEGSYLIALPGVPSEMKAIFEGSVAPLILMEAGEMGFFEESIHVDGIMESALAPLIDEAMRENPYVYIKSHPKGEEGRSHIEIHLSTSAEDPQEAQRRLEKAAGTIHELIEDFSRRE</sequence>
<dbReference type="InterPro" id="IPR050101">
    <property type="entry name" value="CinA"/>
</dbReference>
<gene>
    <name evidence="2" type="ORF">AC482_04540</name>
</gene>
<dbReference type="Proteomes" id="UP000037210">
    <property type="component" value="Unassembled WGS sequence"/>
</dbReference>
<dbReference type="InterPro" id="IPR036425">
    <property type="entry name" value="MoaB/Mog-like_dom_sf"/>
</dbReference>
<dbReference type="Pfam" id="PF00994">
    <property type="entry name" value="MoCF_biosynth"/>
    <property type="match status" value="1"/>
</dbReference>
<dbReference type="PANTHER" id="PTHR13939:SF0">
    <property type="entry name" value="NMN AMIDOHYDROLASE-LIKE PROTEIN YFAY"/>
    <property type="match status" value="1"/>
</dbReference>
<dbReference type="PANTHER" id="PTHR13939">
    <property type="entry name" value="NICOTINAMIDE-NUCLEOTIDE AMIDOHYDROLASE PNCC"/>
    <property type="match status" value="1"/>
</dbReference>
<dbReference type="InterPro" id="IPR001453">
    <property type="entry name" value="MoaB/Mog_dom"/>
</dbReference>
<evidence type="ECO:0000259" key="1">
    <source>
        <dbReference type="SMART" id="SM00852"/>
    </source>
</evidence>
<accession>A0A0M0BP08</accession>
<feature type="domain" description="MoaB/Mog" evidence="1">
    <location>
        <begin position="6"/>
        <end position="181"/>
    </location>
</feature>
<evidence type="ECO:0000313" key="2">
    <source>
        <dbReference type="EMBL" id="KON30159.1"/>
    </source>
</evidence>
<name>A0A0M0BP08_9ARCH</name>
<dbReference type="SUPFAM" id="SSF53218">
    <property type="entry name" value="Molybdenum cofactor biosynthesis proteins"/>
    <property type="match status" value="1"/>
</dbReference>
<dbReference type="CDD" id="cd00885">
    <property type="entry name" value="cinA"/>
    <property type="match status" value="1"/>
</dbReference>
<protein>
    <recommendedName>
        <fullName evidence="1">MoaB/Mog domain-containing protein</fullName>
    </recommendedName>
</protein>
<reference evidence="2 3" key="1">
    <citation type="submission" date="2015-06" db="EMBL/GenBank/DDBJ databases">
        <title>New insights into the roles of widespread benthic archaea in carbon and nitrogen cycling.</title>
        <authorList>
            <person name="Lazar C.S."/>
            <person name="Baker B.J."/>
            <person name="Seitz K.W."/>
            <person name="Hyde A.S."/>
            <person name="Dick G.J."/>
            <person name="Hinrichs K.-U."/>
            <person name="Teske A.P."/>
        </authorList>
    </citation>
    <scope>NUCLEOTIDE SEQUENCE [LARGE SCALE GENOMIC DNA]</scope>
    <source>
        <strain evidence="2">DG-45</strain>
    </source>
</reference>
<dbReference type="SMART" id="SM00852">
    <property type="entry name" value="MoCF_biosynth"/>
    <property type="match status" value="1"/>
</dbReference>
<dbReference type="EMBL" id="LFWZ01000039">
    <property type="protein sequence ID" value="KON30159.1"/>
    <property type="molecule type" value="Genomic_DNA"/>
</dbReference>
<evidence type="ECO:0000313" key="3">
    <source>
        <dbReference type="Proteomes" id="UP000037210"/>
    </source>
</evidence>
<dbReference type="NCBIfam" id="NF002291">
    <property type="entry name" value="PRK01215.1"/>
    <property type="match status" value="1"/>
</dbReference>
<dbReference type="Gene3D" id="3.40.980.10">
    <property type="entry name" value="MoaB/Mog-like domain"/>
    <property type="match status" value="1"/>
</dbReference>
<organism evidence="2 3">
    <name type="scientific">miscellaneous Crenarchaeota group-15 archaeon DG-45</name>
    <dbReference type="NCBI Taxonomy" id="1685127"/>
    <lineage>
        <taxon>Archaea</taxon>
        <taxon>Candidatus Bathyarchaeota</taxon>
        <taxon>MCG-15</taxon>
    </lineage>
</organism>
<dbReference type="AlphaFoldDB" id="A0A0M0BP08"/>
<comment type="caution">
    <text evidence="2">The sequence shown here is derived from an EMBL/GenBank/DDBJ whole genome shotgun (WGS) entry which is preliminary data.</text>
</comment>